<reference evidence="1 2" key="1">
    <citation type="submission" date="2020-02" db="EMBL/GenBank/DDBJ databases">
        <authorList>
            <person name="Ferguson B K."/>
        </authorList>
    </citation>
    <scope>NUCLEOTIDE SEQUENCE [LARGE SCALE GENOMIC DNA]</scope>
</reference>
<evidence type="ECO:0000313" key="2">
    <source>
        <dbReference type="Proteomes" id="UP000479000"/>
    </source>
</evidence>
<sequence length="91" mass="11093">MNHFRPLTPVKMCEYHYNGPWTPSMEAVEYFRQPRAQLASLDQQLHQPSFSQHYQQPHPHHHHPYQQPQFNYGPVYYHEPYPARSFKFLRS</sequence>
<gene>
    <name evidence="1" type="ORF">NTEN_LOCUS14836</name>
</gene>
<name>A0A6H5H7X8_9HEMI</name>
<dbReference type="EMBL" id="CADCXU010022143">
    <property type="protein sequence ID" value="CAB0009729.1"/>
    <property type="molecule type" value="Genomic_DNA"/>
</dbReference>
<keyword evidence="2" id="KW-1185">Reference proteome</keyword>
<dbReference type="AlphaFoldDB" id="A0A6H5H7X8"/>
<evidence type="ECO:0000313" key="1">
    <source>
        <dbReference type="EMBL" id="CAB0009729.1"/>
    </source>
</evidence>
<protein>
    <submittedName>
        <fullName evidence="1">Uncharacterized protein</fullName>
    </submittedName>
</protein>
<dbReference type="Proteomes" id="UP000479000">
    <property type="component" value="Unassembled WGS sequence"/>
</dbReference>
<organism evidence="1 2">
    <name type="scientific">Nesidiocoris tenuis</name>
    <dbReference type="NCBI Taxonomy" id="355587"/>
    <lineage>
        <taxon>Eukaryota</taxon>
        <taxon>Metazoa</taxon>
        <taxon>Ecdysozoa</taxon>
        <taxon>Arthropoda</taxon>
        <taxon>Hexapoda</taxon>
        <taxon>Insecta</taxon>
        <taxon>Pterygota</taxon>
        <taxon>Neoptera</taxon>
        <taxon>Paraneoptera</taxon>
        <taxon>Hemiptera</taxon>
        <taxon>Heteroptera</taxon>
        <taxon>Panheteroptera</taxon>
        <taxon>Cimicomorpha</taxon>
        <taxon>Miridae</taxon>
        <taxon>Dicyphina</taxon>
        <taxon>Nesidiocoris</taxon>
    </lineage>
</organism>
<proteinExistence type="predicted"/>
<accession>A0A6H5H7X8</accession>